<evidence type="ECO:0000256" key="3">
    <source>
        <dbReference type="ARBA" id="ARBA00030892"/>
    </source>
</evidence>
<dbReference type="Pfam" id="PF09133">
    <property type="entry name" value="SANTA"/>
    <property type="match status" value="1"/>
</dbReference>
<dbReference type="InterPro" id="IPR029068">
    <property type="entry name" value="Glyas_Bleomycin-R_OHBP_Dase"/>
</dbReference>
<dbReference type="PANTHER" id="PTHR10374:SF30">
    <property type="entry name" value="LACTOYLGLUTATHIONE LYASE"/>
    <property type="match status" value="1"/>
</dbReference>
<feature type="compositionally biased region" description="Basic and acidic residues" evidence="9">
    <location>
        <begin position="1015"/>
        <end position="1033"/>
    </location>
</feature>
<feature type="region of interest" description="Disordered" evidence="9">
    <location>
        <begin position="483"/>
        <end position="560"/>
    </location>
</feature>
<evidence type="ECO:0000256" key="1">
    <source>
        <dbReference type="ARBA" id="ARBA00022833"/>
    </source>
</evidence>
<dbReference type="OrthoDB" id="118550at2759"/>
<dbReference type="InterPro" id="IPR004360">
    <property type="entry name" value="Glyas_Fos-R_dOase_dom"/>
</dbReference>
<gene>
    <name evidence="11" type="ORF">KP79_PYT10747</name>
</gene>
<feature type="region of interest" description="Disordered" evidence="9">
    <location>
        <begin position="577"/>
        <end position="667"/>
    </location>
</feature>
<feature type="region of interest" description="Disordered" evidence="9">
    <location>
        <begin position="1475"/>
        <end position="1550"/>
    </location>
</feature>
<feature type="compositionally biased region" description="Basic and acidic residues" evidence="9">
    <location>
        <begin position="1525"/>
        <end position="1537"/>
    </location>
</feature>
<dbReference type="PANTHER" id="PTHR10374">
    <property type="entry name" value="LACTOYLGLUTATHIONE LYASE GLYOXALASE I"/>
    <property type="match status" value="1"/>
</dbReference>
<accession>A0A210PPJ5</accession>
<feature type="region of interest" description="Disordered" evidence="9">
    <location>
        <begin position="399"/>
        <end position="446"/>
    </location>
</feature>
<feature type="active site" description="Proton donor/acceptor" evidence="6">
    <location>
        <position position="165"/>
    </location>
</feature>
<feature type="binding site" evidence="8">
    <location>
        <position position="92"/>
    </location>
    <ligand>
        <name>Zn(2+)</name>
        <dbReference type="ChEBI" id="CHEBI:29105"/>
        <note>ligand shared between dimeric partners</note>
    </ligand>
</feature>
<feature type="binding site" evidence="7">
    <location>
        <position position="115"/>
    </location>
    <ligand>
        <name>substrate</name>
        <note>ligand shared between dimeric partners</note>
    </ligand>
</feature>
<evidence type="ECO:0000313" key="11">
    <source>
        <dbReference type="EMBL" id="OWF38376.1"/>
    </source>
</evidence>
<dbReference type="Gene3D" id="3.10.180.10">
    <property type="entry name" value="2,3-Dihydroxybiphenyl 1,2-Dioxygenase, domain 1"/>
    <property type="match status" value="1"/>
</dbReference>
<dbReference type="GO" id="GO:0004462">
    <property type="term" value="F:lactoylglutathione lyase activity"/>
    <property type="evidence" value="ECO:0007669"/>
    <property type="project" value="InterPro"/>
</dbReference>
<dbReference type="STRING" id="6573.A0A210PPJ5"/>
<dbReference type="NCBIfam" id="TIGR00068">
    <property type="entry name" value="glyox_I"/>
    <property type="match status" value="1"/>
</dbReference>
<evidence type="ECO:0000256" key="4">
    <source>
        <dbReference type="ARBA" id="ARBA00032460"/>
    </source>
</evidence>
<comment type="cofactor">
    <cofactor evidence="8">
        <name>Zn(2+)</name>
        <dbReference type="ChEBI" id="CHEBI:29105"/>
    </cofactor>
    <text evidence="8">Binds 1 zinc ion per subunit. In the homodimer, two zinc ions are bound between subunits.</text>
</comment>
<feature type="compositionally biased region" description="Basic and acidic residues" evidence="9">
    <location>
        <begin position="954"/>
        <end position="973"/>
    </location>
</feature>
<feature type="compositionally biased region" description="Low complexity" evidence="9">
    <location>
        <begin position="278"/>
        <end position="296"/>
    </location>
</feature>
<feature type="binding site" evidence="7">
    <location>
        <position position="30"/>
    </location>
    <ligand>
        <name>substrate</name>
        <note>ligand shared between dimeric partners</note>
    </ligand>
</feature>
<evidence type="ECO:0000256" key="6">
    <source>
        <dbReference type="PIRSR" id="PIRSR604361-1"/>
    </source>
</evidence>
<dbReference type="SUPFAM" id="SSF54593">
    <property type="entry name" value="Glyoxalase/Bleomycin resistance protein/Dihydroxybiphenyl dioxygenase"/>
    <property type="match status" value="1"/>
</dbReference>
<keyword evidence="11" id="KW-0456">Lyase</keyword>
<feature type="binding site" evidence="8">
    <location>
        <position position="26"/>
    </location>
    <ligand>
        <name>Zn(2+)</name>
        <dbReference type="ChEBI" id="CHEBI:29105"/>
        <note>ligand shared between dimeric partners</note>
    </ligand>
</feature>
<dbReference type="GO" id="GO:0046872">
    <property type="term" value="F:metal ion binding"/>
    <property type="evidence" value="ECO:0007669"/>
    <property type="project" value="UniProtKB-KW"/>
</dbReference>
<evidence type="ECO:0000256" key="8">
    <source>
        <dbReference type="PIRSR" id="PIRSR604361-3"/>
    </source>
</evidence>
<dbReference type="EMBL" id="NEDP02005568">
    <property type="protein sequence ID" value="OWF38376.1"/>
    <property type="molecule type" value="Genomic_DNA"/>
</dbReference>
<proteinExistence type="predicted"/>
<feature type="compositionally biased region" description="Low complexity" evidence="9">
    <location>
        <begin position="483"/>
        <end position="494"/>
    </location>
</feature>
<feature type="binding site" evidence="7">
    <location>
        <position position="119"/>
    </location>
    <ligand>
        <name>substrate</name>
        <note>ligand shared between dimeric partners</note>
    </ligand>
</feature>
<evidence type="ECO:0000256" key="9">
    <source>
        <dbReference type="SAM" id="MobiDB-lite"/>
    </source>
</evidence>
<feature type="region of interest" description="Disordered" evidence="9">
    <location>
        <begin position="239"/>
        <end position="258"/>
    </location>
</feature>
<feature type="binding site" evidence="7">
    <location>
        <position position="96"/>
    </location>
    <ligand>
        <name>substrate</name>
        <note>ligand shared between dimeric partners</note>
    </ligand>
</feature>
<organism evidence="11 12">
    <name type="scientific">Mizuhopecten yessoensis</name>
    <name type="common">Japanese scallop</name>
    <name type="synonym">Patinopecten yessoensis</name>
    <dbReference type="NCBI Taxonomy" id="6573"/>
    <lineage>
        <taxon>Eukaryota</taxon>
        <taxon>Metazoa</taxon>
        <taxon>Spiralia</taxon>
        <taxon>Lophotrochozoa</taxon>
        <taxon>Mollusca</taxon>
        <taxon>Bivalvia</taxon>
        <taxon>Autobranchia</taxon>
        <taxon>Pteriomorphia</taxon>
        <taxon>Pectinida</taxon>
        <taxon>Pectinoidea</taxon>
        <taxon>Pectinidae</taxon>
        <taxon>Mizuhopecten</taxon>
    </lineage>
</organism>
<keyword evidence="12" id="KW-1185">Reference proteome</keyword>
<feature type="compositionally biased region" description="Basic residues" evidence="9">
    <location>
        <begin position="1051"/>
        <end position="1066"/>
    </location>
</feature>
<feature type="compositionally biased region" description="Basic residues" evidence="9">
    <location>
        <begin position="790"/>
        <end position="799"/>
    </location>
</feature>
<dbReference type="Proteomes" id="UP000242188">
    <property type="component" value="Unassembled WGS sequence"/>
</dbReference>
<dbReference type="Gene3D" id="1.10.10.60">
    <property type="entry name" value="Homeodomain-like"/>
    <property type="match status" value="1"/>
</dbReference>
<feature type="compositionally biased region" description="Polar residues" evidence="9">
    <location>
        <begin position="974"/>
        <end position="987"/>
    </location>
</feature>
<dbReference type="Pfam" id="PF00903">
    <property type="entry name" value="Glyoxalase"/>
    <property type="match status" value="1"/>
</dbReference>
<evidence type="ECO:0000259" key="10">
    <source>
        <dbReference type="PROSITE" id="PS51819"/>
    </source>
</evidence>
<feature type="region of interest" description="Disordered" evidence="9">
    <location>
        <begin position="775"/>
        <end position="819"/>
    </location>
</feature>
<comment type="caution">
    <text evidence="11">The sequence shown here is derived from an EMBL/GenBank/DDBJ whole genome shotgun (WGS) entry which is preliminary data.</text>
</comment>
<feature type="compositionally biased region" description="Polar residues" evidence="9">
    <location>
        <begin position="1213"/>
        <end position="1223"/>
    </location>
</feature>
<feature type="compositionally biased region" description="Basic and acidic residues" evidence="9">
    <location>
        <begin position="1101"/>
        <end position="1110"/>
    </location>
</feature>
<sequence>MALSADDTSKACCEPDEATKGFYFQQTMMRIKDPKASLEFYTKVMGMSLLKKMDFESMNFSLYFVAYVPSKDIPDDEKAKTKFCFDQKATLELTHNWGTEKDPDFSYHNGNSEPRGFGHIGMVVPDVDAACKRFEELGVKFIKKPNDGKMKGLAFIQDPDGYWIEILNPNNMADAHRLGVRHLDDSSFKSTDASLELMSHNRSHFGCSTVNTDQSSQQLIIKNAFDRLYERSPLPELLQSHLGNSPKKRFSGTGNAAPSERFNQIYASLRKTRKPDTSLSNSDHSASFSHNNSFSNDLDHGTPHLNRSTDSVFKSPVQRWVDRDTSFSISASRLSNKNRSNSYIGEFSRRFDLEKDENVRHNIEMYGEKRDKSIREFPNRVNSQVAFMDGNSKEEDFVYDSENSENIEEGSDFRQRHHNHSGRDSGTNKTMSGGYSRSYDQEDRRNSDRLEWNYHREDESTGVQTFERLSGNQEILQLASPVIPIQGRGRQPPQTQRSVTPVSRDQAHSGYEVLTSKAETKRKENSGTEDSGGSDIEREYVPTGCERAESDGSVSDIDLIPSQEDEISLRLTDHNSVREGLGSAGDNGLQSLSHKENKGTETDTEEEDPPANPRSTAMAGEDTAEENGNDEKGSDTREDSEEETTPAAEDKTEDGQDTSEKGSAAGTVVNKEERALYEWIIKPVKTAKGVCVEGKQSELANEEFWKSSVIKERISNTKIQTASGTVYKLFGSIDKVYALDEGFSKKLVRAFKFGFPKNWKQLIADHFDETELHNDSEQDCKQEKSVHKKPDLKHKSKTVKQRETNEKLRTPINPRRTKNAENSNTLVCTPEGQFVDLTNLTKTRSGRMVKPPLFWWMGQQIMTDSNKVELSQVTSHAKNHIEGIAHIYSGSTRKGKQTSSLNRSYDTKKIRLNKSMNKTVGNVLEIEKSYGKVPTTKVNRSRKNKSFTSTSEVEGSRQNKKMDRRKEGKKDTDNSVGGTDVDNSSKCSDSENMDPVKNIEKTLQNSKRNRLKQKSQKDKCYDDSDSTSKREESQGSDVYTISSDDGETRKPRVKRGSSKHQTKNTRKTVSLKDFSTGKQSRSKSSSDEKEKNPNHNSVQCNKERQTEKMQEVSQDSEETNFRVTRSRVSAGAPNYCTSMRSLSHKKNSKVTRSRSRSQDADHKRSRSQTKQSEPSRKSSKAEQKVCNHSDGESDIDKRTIPLRKPRLTKRRNPTTVLDYSSSEEYVPQNKKNRIRKRTTSNFNKSRGTTEDSDSDDFSQRTGTVVKNRTMSRLQDRKEKNGNEAGNVWSSLEVKRLQQAVTSIRADHPDFWDLVQQKVITKTLEQCQEHHWKDSMARNQKTSRRDKSVNNGVCDKVVLTAKQGTMKRRQQLRSLMEQHNEGHEDDLCDGTPFRNRIKSKVPRMGEGSEDENEEELFNEVKRQNPNIANRFHTPVPHFHIEPVSQKKTPFNPLISPNEPVNRNEMDRYIHRVMKRRRLGANKQKNKDALKTPVHKPTSRYDKDDVPTPTKKLFDVTPGNVDSLLMADEKSDSDNHANSDENSDYYWTDMDQ</sequence>
<feature type="compositionally biased region" description="Basic and acidic residues" evidence="9">
    <location>
        <begin position="775"/>
        <end position="789"/>
    </location>
</feature>
<feature type="compositionally biased region" description="Basic and acidic residues" evidence="9">
    <location>
        <begin position="800"/>
        <end position="809"/>
    </location>
</feature>
<feature type="compositionally biased region" description="Polar residues" evidence="9">
    <location>
        <begin position="424"/>
        <end position="435"/>
    </location>
</feature>
<evidence type="ECO:0000256" key="7">
    <source>
        <dbReference type="PIRSR" id="PIRSR604361-2"/>
    </source>
</evidence>
<feature type="binding site" evidence="8">
    <location>
        <position position="119"/>
    </location>
    <ligand>
        <name>Zn(2+)</name>
        <dbReference type="ChEBI" id="CHEBI:29105"/>
        <note>ligand shared between dimeric partners</note>
    </ligand>
</feature>
<name>A0A210PPJ5_MIZYE</name>
<dbReference type="InterPro" id="IPR015216">
    <property type="entry name" value="SANTA"/>
</dbReference>
<feature type="region of interest" description="Disordered" evidence="9">
    <location>
        <begin position="935"/>
        <end position="1262"/>
    </location>
</feature>
<feature type="region of interest" description="Disordered" evidence="9">
    <location>
        <begin position="272"/>
        <end position="310"/>
    </location>
</feature>
<evidence type="ECO:0000256" key="5">
    <source>
        <dbReference type="ARBA" id="ARBA00033298"/>
    </source>
</evidence>
<feature type="compositionally biased region" description="Acidic residues" evidence="9">
    <location>
        <begin position="399"/>
        <end position="410"/>
    </location>
</feature>
<evidence type="ECO:0000313" key="12">
    <source>
        <dbReference type="Proteomes" id="UP000242188"/>
    </source>
</evidence>
<dbReference type="InterPro" id="IPR037523">
    <property type="entry name" value="VOC_core"/>
</dbReference>
<keyword evidence="1 8" id="KW-0862">Zinc</keyword>
<feature type="compositionally biased region" description="Basic and acidic residues" evidence="9">
    <location>
        <begin position="648"/>
        <end position="660"/>
    </location>
</feature>
<dbReference type="PROSITE" id="PS51819">
    <property type="entry name" value="VOC"/>
    <property type="match status" value="1"/>
</dbReference>
<feature type="binding site" evidence="8">
    <location>
        <position position="165"/>
    </location>
    <ligand>
        <name>Zn(2+)</name>
        <dbReference type="ChEBI" id="CHEBI:29105"/>
        <note>ligand shared between dimeric partners</note>
    </ligand>
</feature>
<protein>
    <recommendedName>
        <fullName evidence="3">Aldoketomutase</fullName>
    </recommendedName>
    <alternativeName>
        <fullName evidence="2">Ketone-aldehyde mutase</fullName>
    </alternativeName>
    <alternativeName>
        <fullName evidence="4">Methylglyoxalase</fullName>
    </alternativeName>
    <alternativeName>
        <fullName evidence="5">S-D-lactoylglutathione methylglyoxal lyase</fullName>
    </alternativeName>
</protein>
<feature type="binding site" evidence="7">
    <location>
        <position position="26"/>
    </location>
    <ligand>
        <name>substrate</name>
        <note>ligand shared between dimeric partners</note>
    </ligand>
</feature>
<reference evidence="11 12" key="1">
    <citation type="journal article" date="2017" name="Nat. Ecol. Evol.">
        <title>Scallop genome provides insights into evolution of bilaterian karyotype and development.</title>
        <authorList>
            <person name="Wang S."/>
            <person name="Zhang J."/>
            <person name="Jiao W."/>
            <person name="Li J."/>
            <person name="Xun X."/>
            <person name="Sun Y."/>
            <person name="Guo X."/>
            <person name="Huan P."/>
            <person name="Dong B."/>
            <person name="Zhang L."/>
            <person name="Hu X."/>
            <person name="Sun X."/>
            <person name="Wang J."/>
            <person name="Zhao C."/>
            <person name="Wang Y."/>
            <person name="Wang D."/>
            <person name="Huang X."/>
            <person name="Wang R."/>
            <person name="Lv J."/>
            <person name="Li Y."/>
            <person name="Zhang Z."/>
            <person name="Liu B."/>
            <person name="Lu W."/>
            <person name="Hui Y."/>
            <person name="Liang J."/>
            <person name="Zhou Z."/>
            <person name="Hou R."/>
            <person name="Li X."/>
            <person name="Liu Y."/>
            <person name="Li H."/>
            <person name="Ning X."/>
            <person name="Lin Y."/>
            <person name="Zhao L."/>
            <person name="Xing Q."/>
            <person name="Dou J."/>
            <person name="Li Y."/>
            <person name="Mao J."/>
            <person name="Guo H."/>
            <person name="Dou H."/>
            <person name="Li T."/>
            <person name="Mu C."/>
            <person name="Jiang W."/>
            <person name="Fu Q."/>
            <person name="Fu X."/>
            <person name="Miao Y."/>
            <person name="Liu J."/>
            <person name="Yu Q."/>
            <person name="Li R."/>
            <person name="Liao H."/>
            <person name="Li X."/>
            <person name="Kong Y."/>
            <person name="Jiang Z."/>
            <person name="Chourrout D."/>
            <person name="Li R."/>
            <person name="Bao Z."/>
        </authorList>
    </citation>
    <scope>NUCLEOTIDE SEQUENCE [LARGE SCALE GENOMIC DNA]</scope>
    <source>
        <strain evidence="11 12">PY_sf001</strain>
    </source>
</reference>
<dbReference type="CDD" id="cd07233">
    <property type="entry name" value="GlxI_Zn"/>
    <property type="match status" value="1"/>
</dbReference>
<evidence type="ECO:0000256" key="2">
    <source>
        <dbReference type="ARBA" id="ARBA00030291"/>
    </source>
</evidence>
<dbReference type="InterPro" id="IPR004361">
    <property type="entry name" value="Glyoxalase_1"/>
</dbReference>
<feature type="binding site" evidence="7">
    <location>
        <begin position="149"/>
        <end position="150"/>
    </location>
    <ligand>
        <name>substrate</name>
        <note>ligand shared between dimeric partners</note>
    </ligand>
</feature>
<feature type="compositionally biased region" description="Basic residues" evidence="9">
    <location>
        <begin position="1200"/>
        <end position="1212"/>
    </location>
</feature>
<feature type="compositionally biased region" description="Basic and acidic residues" evidence="9">
    <location>
        <begin position="1084"/>
        <end position="1093"/>
    </location>
</feature>
<feature type="compositionally biased region" description="Basic residues" evidence="9">
    <location>
        <begin position="1142"/>
        <end position="1155"/>
    </location>
</feature>
<feature type="compositionally biased region" description="Basic and acidic residues" evidence="9">
    <location>
        <begin position="535"/>
        <end position="550"/>
    </location>
</feature>
<keyword evidence="8" id="KW-0479">Metal-binding</keyword>
<feature type="domain" description="VOC" evidence="10">
    <location>
        <begin position="23"/>
        <end position="169"/>
    </location>
</feature>
<feature type="compositionally biased region" description="Basic and acidic residues" evidence="9">
    <location>
        <begin position="1173"/>
        <end position="1199"/>
    </location>
</feature>